<feature type="region of interest" description="Disordered" evidence="2">
    <location>
        <begin position="752"/>
        <end position="786"/>
    </location>
</feature>
<feature type="compositionally biased region" description="Polar residues" evidence="2">
    <location>
        <begin position="72"/>
        <end position="85"/>
    </location>
</feature>
<feature type="compositionally biased region" description="Basic and acidic residues" evidence="2">
    <location>
        <begin position="1610"/>
        <end position="1638"/>
    </location>
</feature>
<evidence type="ECO:0000256" key="1">
    <source>
        <dbReference type="ARBA" id="ARBA00022737"/>
    </source>
</evidence>
<protein>
    <recommendedName>
        <fullName evidence="5">PPR repeat-containing protein</fullName>
    </recommendedName>
</protein>
<name>A0A0F7UCB9_NEOCL</name>
<feature type="region of interest" description="Disordered" evidence="2">
    <location>
        <begin position="286"/>
        <end position="322"/>
    </location>
</feature>
<dbReference type="InterPro" id="IPR002885">
    <property type="entry name" value="PPR_rpt"/>
</dbReference>
<feature type="compositionally biased region" description="Basic and acidic residues" evidence="2">
    <location>
        <begin position="1246"/>
        <end position="1284"/>
    </location>
</feature>
<dbReference type="PANTHER" id="PTHR47942">
    <property type="entry name" value="TETRATRICOPEPTIDE REPEAT (TPR)-LIKE SUPERFAMILY PROTEIN-RELATED"/>
    <property type="match status" value="1"/>
</dbReference>
<evidence type="ECO:0008006" key="5">
    <source>
        <dbReference type="Google" id="ProtNLM"/>
    </source>
</evidence>
<feature type="compositionally biased region" description="Basic and acidic residues" evidence="2">
    <location>
        <begin position="1077"/>
        <end position="1087"/>
    </location>
</feature>
<dbReference type="InterPro" id="IPR051222">
    <property type="entry name" value="PPR/CCM1_RNA-binding"/>
</dbReference>
<dbReference type="PANTHER" id="PTHR47942:SF63">
    <property type="entry name" value="PENTATRICOPEPTIDE REPEAT-CONTAINING PROTEIN"/>
    <property type="match status" value="1"/>
</dbReference>
<feature type="compositionally biased region" description="Basic and acidic residues" evidence="2">
    <location>
        <begin position="1302"/>
        <end position="1339"/>
    </location>
</feature>
<feature type="region of interest" description="Disordered" evidence="2">
    <location>
        <begin position="963"/>
        <end position="996"/>
    </location>
</feature>
<dbReference type="Gene3D" id="1.25.40.10">
    <property type="entry name" value="Tetratricopeptide repeat domain"/>
    <property type="match status" value="2"/>
</dbReference>
<feature type="compositionally biased region" description="Low complexity" evidence="2">
    <location>
        <begin position="1139"/>
        <end position="1169"/>
    </location>
</feature>
<proteinExistence type="predicted"/>
<feature type="compositionally biased region" description="Low complexity" evidence="2">
    <location>
        <begin position="1578"/>
        <end position="1593"/>
    </location>
</feature>
<feature type="compositionally biased region" description="Basic and acidic residues" evidence="2">
    <location>
        <begin position="1443"/>
        <end position="1456"/>
    </location>
</feature>
<keyword evidence="1" id="KW-0677">Repeat</keyword>
<feature type="region of interest" description="Disordered" evidence="2">
    <location>
        <begin position="1039"/>
        <end position="1089"/>
    </location>
</feature>
<dbReference type="InterPro" id="IPR011990">
    <property type="entry name" value="TPR-like_helical_dom_sf"/>
</dbReference>
<organism evidence="4">
    <name type="scientific">Neospora caninum (strain Liverpool)</name>
    <dbReference type="NCBI Taxonomy" id="572307"/>
    <lineage>
        <taxon>Eukaryota</taxon>
        <taxon>Sar</taxon>
        <taxon>Alveolata</taxon>
        <taxon>Apicomplexa</taxon>
        <taxon>Conoidasida</taxon>
        <taxon>Coccidia</taxon>
        <taxon>Eucoccidiorida</taxon>
        <taxon>Eimeriorina</taxon>
        <taxon>Sarcocystidae</taxon>
        <taxon>Neospora</taxon>
    </lineage>
</organism>
<feature type="chain" id="PRO_5002523166" description="PPR repeat-containing protein" evidence="3">
    <location>
        <begin position="27"/>
        <end position="1651"/>
    </location>
</feature>
<dbReference type="Pfam" id="PF13812">
    <property type="entry name" value="PPR_3"/>
    <property type="match status" value="1"/>
</dbReference>
<feature type="region of interest" description="Disordered" evidence="2">
    <location>
        <begin position="55"/>
        <end position="163"/>
    </location>
</feature>
<reference evidence="4" key="1">
    <citation type="journal article" date="2015" name="PLoS ONE">
        <title>Comprehensive Evaluation of Toxoplasma gondii VEG and Neospora caninum LIV Genomes with Tachyzoite Stage Transcriptome and Proteome Defines Novel Transcript Features.</title>
        <authorList>
            <person name="Ramaprasad A."/>
            <person name="Mourier T."/>
            <person name="Naeem R."/>
            <person name="Malas T.B."/>
            <person name="Moussa E."/>
            <person name="Panigrahi A."/>
            <person name="Vermont S.J."/>
            <person name="Otto T.D."/>
            <person name="Wastling J."/>
            <person name="Pain A."/>
        </authorList>
    </citation>
    <scope>NUCLEOTIDE SEQUENCE</scope>
    <source>
        <strain evidence="4">Liverpool</strain>
    </source>
</reference>
<sequence length="1651" mass="179711">MRSPSLFFLSSCSLFLLLACSSPNSALLVSPLPCSLPYPFPSFLPRLRPYRAKTELSTSQIPFRASPEETAEPSQDQETAESTSAYAEGRELRRTRTVPSFGNTRGRGVHTPDAARANVRENQSSDGKRRGHSRTDGTETKHGEGSGHRLEGSATAEAGGEGRARLRKQLGARGRDVRERRTPKLTHVSFLTSPSPSQRHRYPQIYCRRSSSSCRFAFLSSFVSPCLSATHSFPPSLCSSALLVSSPRSPVRRSSFAWIRSLLPRLGSSCLASSFSSLPPFLRASRARAGPSAESTQRPLRSAPRDGAPEGEISGDDPETQRRLSPLRIDYRKAFELLEQADPTGIKALTAAYNAALHACERQRDRPGALRIYAAMREKQIPVDVVTLHSLFTLLEAFGDDTALLQILAQVDASDPDSSLAFLAPSPSSSPLSPSLSSPSGSGPGLAAVSVTPSLLTLGISTCCRAGNATAAVQLMERLKALLRRNAEHFLLSFTSVLPPDTADATAAVAHPPTSVYVQLVVALSQDGRYEEALAYYEELKSLQRRFIQQQHILQREAARRAELVEREATTKNLSEDERKELLSQIEKQVVEEQEHLLEDYQPPISAINAALEACCCTGRLKQALAIYKEDVEFSQQQRVLAGEALDQAEPTPNKSSPTVRTFDLLLRACSQQRQAFALAQIWRDFERHRERQAETPSERLFRLPAAASCFASAIQGFAVCGDWTYALSLLLLLHREMSTARQRLGEHLSRRFQEGRGGDAAGQQAAEASDAREASGLEESTYQESGGDVGIEPYLAVLRACRDVGAWKPALGVLRLLQQRRHQERLLHALGTERERREAERRDRFQQQVLALRGRLAEAKKTASGVGNKEAPRQRDHAQAPPGSDPLLSRDMERVLGCLDGPTAVGRVPLLPEFPFEAYALCLGACATAGAWEQVLAVSAEFFSPRNSAACAGRTAGMGGAREESESKLANRGGCLADSESGETRAGAGSEREGPQASLEIRKIVNAYRLMALVRLGRHQLVEEERRSLIRLMEMERRTRERRHARERDREGHEEERGREEASLAKWREEADEERLDQRGDEDNQDTHGIASRALAEAESWLKTEAVRARPVRGSDERWQVSLTDDAPGSSDATYPHSLLSSSSSTSSSSFSASLASPLSAPSPSSVSFVGKAEPAEVHSARAQAAEARGARPLSPLRPSVSAVSDRGPGEASEGGSDGDARLAPRRRGLVGRGLDSFFAGLEPASEREARAEAEAAARRREHEREMRETTERRSQETGGREGDDGEGIECHQASGWGTRGDGEIRKSEEGRVRGSEGEKDAGRDATEREKDREHTEREGDENSEGEGGAVGAVAGDSGAPVAAFLSSVLGPRRVVLESIREEPLLVDQTPGERADRVHADAGTPEAQERPGEEEQTDAVGEGGKVDTERGNATRVVGDIEEERREKQEAREGDFPRAMVEGWMTSKDRGRAEDSGGNAECLLDTGRFANGKQEGVSPACETSSSGRPVETSLDLLLRHKQASLPESANVSVGPPRWLATQGAAAATGPRLSAVHSGVRTPEGWPGVLPRGEETQGARASSAPHPQPAAQPAKNGFLFAGNHGWGWPPHWEEKLDKARDRWQRESAGRHGEAEREESAETESPWGMRPSP</sequence>
<feature type="region of interest" description="Disordered" evidence="2">
    <location>
        <begin position="1388"/>
        <end position="1479"/>
    </location>
</feature>
<feature type="region of interest" description="Disordered" evidence="2">
    <location>
        <begin position="861"/>
        <end position="890"/>
    </location>
</feature>
<evidence type="ECO:0000256" key="3">
    <source>
        <dbReference type="SAM" id="SignalP"/>
    </source>
</evidence>
<gene>
    <name evidence="4" type="ORF">BN1204_018660</name>
</gene>
<dbReference type="PROSITE" id="PS51257">
    <property type="entry name" value="PROKAR_LIPOPROTEIN"/>
    <property type="match status" value="1"/>
</dbReference>
<dbReference type="Pfam" id="PF01535">
    <property type="entry name" value="PPR"/>
    <property type="match status" value="1"/>
</dbReference>
<feature type="region of interest" description="Disordered" evidence="2">
    <location>
        <begin position="1113"/>
        <end position="1357"/>
    </location>
</feature>
<dbReference type="EMBL" id="LN714480">
    <property type="protein sequence ID" value="CEL66037.1"/>
    <property type="molecule type" value="Genomic_DNA"/>
</dbReference>
<feature type="compositionally biased region" description="Basic and acidic residues" evidence="2">
    <location>
        <begin position="1039"/>
        <end position="1070"/>
    </location>
</feature>
<feature type="compositionally biased region" description="Basic and acidic residues" evidence="2">
    <location>
        <begin position="133"/>
        <end position="151"/>
    </location>
</feature>
<feature type="compositionally biased region" description="Low complexity" evidence="2">
    <location>
        <begin position="1182"/>
        <end position="1193"/>
    </location>
</feature>
<feature type="compositionally biased region" description="Basic and acidic residues" evidence="2">
    <location>
        <begin position="1392"/>
        <end position="1401"/>
    </location>
</feature>
<evidence type="ECO:0000313" key="4">
    <source>
        <dbReference type="EMBL" id="CEL66037.1"/>
    </source>
</evidence>
<feature type="signal peptide" evidence="3">
    <location>
        <begin position="1"/>
        <end position="26"/>
    </location>
</feature>
<feature type="region of interest" description="Disordered" evidence="2">
    <location>
        <begin position="1548"/>
        <end position="1651"/>
    </location>
</feature>
<accession>A0A0F7UCB9</accession>
<evidence type="ECO:0000256" key="2">
    <source>
        <dbReference type="SAM" id="MobiDB-lite"/>
    </source>
</evidence>
<keyword evidence="3" id="KW-0732">Signal</keyword>